<feature type="domain" description="UBP-type" evidence="8">
    <location>
        <begin position="224"/>
        <end position="317"/>
    </location>
</feature>
<dbReference type="Pfam" id="PF07576">
    <property type="entry name" value="BRAP2"/>
    <property type="match status" value="1"/>
</dbReference>
<dbReference type="Pfam" id="PF13639">
    <property type="entry name" value="zf-RING_2"/>
    <property type="match status" value="1"/>
</dbReference>
<proteinExistence type="predicted"/>
<gene>
    <name evidence="9" type="ORF">CURHAP_LOCUS19777</name>
</gene>
<keyword evidence="3" id="KW-0862">Zinc</keyword>
<keyword evidence="2 4" id="KW-0863">Zinc-finger</keyword>
<dbReference type="PROSITE" id="PS50089">
    <property type="entry name" value="ZF_RING_2"/>
    <property type="match status" value="1"/>
</dbReference>
<dbReference type="GO" id="GO:0061630">
    <property type="term" value="F:ubiquitin protein ligase activity"/>
    <property type="evidence" value="ECO:0007669"/>
    <property type="project" value="TreeGrafter"/>
</dbReference>
<evidence type="ECO:0000256" key="2">
    <source>
        <dbReference type="ARBA" id="ARBA00022771"/>
    </source>
</evidence>
<dbReference type="Pfam" id="PF02148">
    <property type="entry name" value="zf-UBP"/>
    <property type="match status" value="1"/>
</dbReference>
<dbReference type="Proteomes" id="UP000507222">
    <property type="component" value="Unassembled WGS sequence"/>
</dbReference>
<dbReference type="GO" id="GO:0007265">
    <property type="term" value="P:Ras protein signal transduction"/>
    <property type="evidence" value="ECO:0007669"/>
    <property type="project" value="TreeGrafter"/>
</dbReference>
<sequence length="596" mass="66499">MSPSSSTAHAGASPGEVFRSQPAIISGDPSDSSYSSSSSISNITQAFPFSSGNPRIEETRGIMLLYRDDADVVSTSPSHLPVGRKPLVCVLGVPNHMTYADFCQFCGSFIQHILEMRIVRNDGMEDRYSILIRFDSQDSTDDFYKHFNGSRFSSLEVEACRILFTVDVQYTGSIEHAQASSGSSTEQPSCPVCLERLDQDMGGILTTICNHSFHCSCISKWTDSSCPVCRYCQQQPEKSNCFVCQTSENLWMCVICGFVGCGRYKEGHAIRHWKDTEHCYSLELETQRVWDYAGDNYVHRLIQSKTDGKLVELNSPYNECGSCECIDSGFSEALLNSKVEAIVNEYNELLATQLENQKVYFELLLQEVKEGTEREISNAVEKAVPLKKMQAKLDRCVKEKKFLDDLNENLLKNQEIWKAKILEAEEREKKTLKLKDDKISDLEEQLRDLMLYLETGKTVEQPSISNEIKDGTALPASIELSQPSIVYGKGVMSCKIMVMLDGCWEFMHSNPTRPPPQQALLLGQEAPLLGFGPPQQEKQPGQAQGHILLGLQPEAFWGGTKKCKAATIHVNSSSPALALTLVFWSGHALRDDIGLK</sequence>
<feature type="domain" description="RING-type" evidence="7">
    <location>
        <begin position="190"/>
        <end position="230"/>
    </location>
</feature>
<dbReference type="InterPro" id="IPR011422">
    <property type="entry name" value="BRAP2/ETP1_RRM"/>
</dbReference>
<dbReference type="InterPro" id="IPR013083">
    <property type="entry name" value="Znf_RING/FYVE/PHD"/>
</dbReference>
<protein>
    <recommendedName>
        <fullName evidence="11">BRCA1-associated protein</fullName>
    </recommendedName>
</protein>
<dbReference type="GO" id="GO:0016567">
    <property type="term" value="P:protein ubiquitination"/>
    <property type="evidence" value="ECO:0007669"/>
    <property type="project" value="TreeGrafter"/>
</dbReference>
<name>A0A6J5UFB2_PRUAR</name>
<dbReference type="Gene3D" id="3.30.40.10">
    <property type="entry name" value="Zinc/RING finger domain, C3HC4 (zinc finger)"/>
    <property type="match status" value="2"/>
</dbReference>
<dbReference type="PANTHER" id="PTHR24007">
    <property type="entry name" value="BRCA1-ASSOCIATED PROTEIN"/>
    <property type="match status" value="1"/>
</dbReference>
<dbReference type="InterPro" id="IPR001841">
    <property type="entry name" value="Znf_RING"/>
</dbReference>
<feature type="compositionally biased region" description="Low complexity" evidence="6">
    <location>
        <begin position="24"/>
        <end position="37"/>
    </location>
</feature>
<dbReference type="AlphaFoldDB" id="A0A6J5UFB2"/>
<feature type="region of interest" description="Disordered" evidence="6">
    <location>
        <begin position="1"/>
        <end position="37"/>
    </location>
</feature>
<dbReference type="CDD" id="cd16457">
    <property type="entry name" value="RING-H2_BRAP2"/>
    <property type="match status" value="1"/>
</dbReference>
<evidence type="ECO:0000256" key="1">
    <source>
        <dbReference type="ARBA" id="ARBA00022723"/>
    </source>
</evidence>
<organism evidence="9 10">
    <name type="scientific">Prunus armeniaca</name>
    <name type="common">Apricot</name>
    <name type="synonym">Armeniaca vulgaris</name>
    <dbReference type="NCBI Taxonomy" id="36596"/>
    <lineage>
        <taxon>Eukaryota</taxon>
        <taxon>Viridiplantae</taxon>
        <taxon>Streptophyta</taxon>
        <taxon>Embryophyta</taxon>
        <taxon>Tracheophyta</taxon>
        <taxon>Spermatophyta</taxon>
        <taxon>Magnoliopsida</taxon>
        <taxon>eudicotyledons</taxon>
        <taxon>Gunneridae</taxon>
        <taxon>Pentapetalae</taxon>
        <taxon>rosids</taxon>
        <taxon>fabids</taxon>
        <taxon>Rosales</taxon>
        <taxon>Rosaceae</taxon>
        <taxon>Amygdaloideae</taxon>
        <taxon>Amygdaleae</taxon>
        <taxon>Prunus</taxon>
    </lineage>
</organism>
<accession>A0A6J5UFB2</accession>
<evidence type="ECO:0000256" key="4">
    <source>
        <dbReference type="PROSITE-ProRule" id="PRU00502"/>
    </source>
</evidence>
<dbReference type="PROSITE" id="PS50271">
    <property type="entry name" value="ZF_UBP"/>
    <property type="match status" value="1"/>
</dbReference>
<evidence type="ECO:0000256" key="6">
    <source>
        <dbReference type="SAM" id="MobiDB-lite"/>
    </source>
</evidence>
<dbReference type="GO" id="GO:0005737">
    <property type="term" value="C:cytoplasm"/>
    <property type="evidence" value="ECO:0007669"/>
    <property type="project" value="TreeGrafter"/>
</dbReference>
<evidence type="ECO:0000313" key="10">
    <source>
        <dbReference type="Proteomes" id="UP000507222"/>
    </source>
</evidence>
<evidence type="ECO:0000259" key="7">
    <source>
        <dbReference type="PROSITE" id="PS50089"/>
    </source>
</evidence>
<evidence type="ECO:0000259" key="8">
    <source>
        <dbReference type="PROSITE" id="PS50271"/>
    </source>
</evidence>
<dbReference type="InterPro" id="IPR001607">
    <property type="entry name" value="Znf_UBP"/>
</dbReference>
<dbReference type="CDD" id="cd12437">
    <property type="entry name" value="RRM_BRAP2_like"/>
    <property type="match status" value="1"/>
</dbReference>
<keyword evidence="1" id="KW-0479">Metal-binding</keyword>
<dbReference type="GO" id="GO:0008270">
    <property type="term" value="F:zinc ion binding"/>
    <property type="evidence" value="ECO:0007669"/>
    <property type="project" value="UniProtKB-KW"/>
</dbReference>
<keyword evidence="5" id="KW-0175">Coiled coil</keyword>
<evidence type="ECO:0000256" key="5">
    <source>
        <dbReference type="SAM" id="Coils"/>
    </source>
</evidence>
<dbReference type="InterPro" id="IPR047243">
    <property type="entry name" value="RING-H2_BRAP2"/>
</dbReference>
<dbReference type="SMART" id="SM00290">
    <property type="entry name" value="ZnF_UBP"/>
    <property type="match status" value="1"/>
</dbReference>
<reference evidence="9 10" key="1">
    <citation type="submission" date="2020-05" db="EMBL/GenBank/DDBJ databases">
        <authorList>
            <person name="Campoy J."/>
            <person name="Schneeberger K."/>
            <person name="Spophaly S."/>
        </authorList>
    </citation>
    <scope>NUCLEOTIDE SEQUENCE [LARGE SCALE GENOMIC DNA]</scope>
    <source>
        <strain evidence="9">PruArmRojPasFocal</strain>
    </source>
</reference>
<feature type="coiled-coil region" evidence="5">
    <location>
        <begin position="407"/>
        <end position="445"/>
    </location>
</feature>
<dbReference type="SUPFAM" id="SSF57850">
    <property type="entry name" value="RING/U-box"/>
    <property type="match status" value="1"/>
</dbReference>
<evidence type="ECO:0000313" key="9">
    <source>
        <dbReference type="EMBL" id="CAB4272908.1"/>
    </source>
</evidence>
<evidence type="ECO:0000256" key="3">
    <source>
        <dbReference type="ARBA" id="ARBA00022833"/>
    </source>
</evidence>
<evidence type="ECO:0008006" key="11">
    <source>
        <dbReference type="Google" id="ProtNLM"/>
    </source>
</evidence>
<dbReference type="EMBL" id="CAEKDK010000003">
    <property type="protein sequence ID" value="CAB4272908.1"/>
    <property type="molecule type" value="Genomic_DNA"/>
</dbReference>
<dbReference type="PANTHER" id="PTHR24007:SF7">
    <property type="entry name" value="BRCA1-ASSOCIATED PROTEIN"/>
    <property type="match status" value="1"/>
</dbReference>
<dbReference type="SMART" id="SM00184">
    <property type="entry name" value="RING"/>
    <property type="match status" value="1"/>
</dbReference>